<evidence type="ECO:0000256" key="6">
    <source>
        <dbReference type="ARBA" id="ARBA00012487"/>
    </source>
</evidence>
<evidence type="ECO:0000256" key="2">
    <source>
        <dbReference type="ARBA" id="ARBA00004141"/>
    </source>
</evidence>
<dbReference type="GO" id="GO:0005789">
    <property type="term" value="C:endoplasmic reticulum membrane"/>
    <property type="evidence" value="ECO:0007669"/>
    <property type="project" value="TreeGrafter"/>
</dbReference>
<evidence type="ECO:0000256" key="5">
    <source>
        <dbReference type="ARBA" id="ARBA00010185"/>
    </source>
</evidence>
<evidence type="ECO:0000256" key="12">
    <source>
        <dbReference type="ARBA" id="ARBA00023098"/>
    </source>
</evidence>
<sequence length="461" mass="52849">MSVDTEVRQRLGVDLPPPVDKSNAQQISTEAFDLPSRDASSNNTKLRQDIPTTEDEDIEGLPSHPSGIIVTDEAPTPNPYMKYVDILLGGLSPRWRNYVIRGVFSAVMLAIFSKIISMGPLVVSLLVLIIQIKCFQEIINIGYIVYKSHNLPWFRTLSWYFLFTSNYYFYGESLIHYFGFMMNKNNFLQPFVSYHRLISFLLYTAGFVGFVVSLKKTYYLKQFTLFAYTHITLLILVTASHQMIQNICEGMIWFLFPVSIIIANDIMAYMFGFFYGRTPLTKLSPKKTWEGFIGGGLSTLVFGFIFAGILCRYQFFVCPLDYDEEKMMISTECKPLPLFQLSTYAMPKPFSFLKRTMQLYPFQLHSILLSLFASCIGPFGGFFASGFKRAFRIKDFADTIPGHGGFVDRFDCQIIMALFTNVWISTFARVASPNKIVQQVLALSDENKEEFLRLLKNYLKH</sequence>
<keyword evidence="12 16" id="KW-0443">Lipid metabolism</keyword>
<comment type="pathway">
    <text evidence="4">Lipid metabolism.</text>
</comment>
<accession>A0A814K182</accession>
<gene>
    <name evidence="20" type="ORF">GPM918_LOCUS15999</name>
    <name evidence="19" type="ORF">OVA965_LOCUS2119</name>
    <name evidence="22" type="ORF">SRO942_LOCUS15999</name>
    <name evidence="21" type="ORF">TMI583_LOCUS2119</name>
</gene>
<evidence type="ECO:0000256" key="17">
    <source>
        <dbReference type="RuleBase" id="RU003938"/>
    </source>
</evidence>
<comment type="catalytic activity">
    <reaction evidence="1 16 17">
        <text>a 1,2-diacyl-sn-glycero-3-phosphate + CTP + H(+) = a CDP-1,2-diacyl-sn-glycerol + diphosphate</text>
        <dbReference type="Rhea" id="RHEA:16229"/>
        <dbReference type="ChEBI" id="CHEBI:15378"/>
        <dbReference type="ChEBI" id="CHEBI:33019"/>
        <dbReference type="ChEBI" id="CHEBI:37563"/>
        <dbReference type="ChEBI" id="CHEBI:58332"/>
        <dbReference type="ChEBI" id="CHEBI:58608"/>
        <dbReference type="EC" id="2.7.7.41"/>
    </reaction>
</comment>
<evidence type="ECO:0000256" key="11">
    <source>
        <dbReference type="ARBA" id="ARBA00022989"/>
    </source>
</evidence>
<dbReference type="GO" id="GO:0016024">
    <property type="term" value="P:CDP-diacylglycerol biosynthetic process"/>
    <property type="evidence" value="ECO:0007669"/>
    <property type="project" value="UniProtKB-UniRule"/>
</dbReference>
<keyword evidence="10 16" id="KW-0548">Nucleotidyltransferase</keyword>
<comment type="subcellular location">
    <subcellularLocation>
        <location evidence="2">Membrane</location>
        <topology evidence="2">Multi-pass membrane protein</topology>
    </subcellularLocation>
</comment>
<feature type="transmembrane region" description="Helical" evidence="16">
    <location>
        <begin position="191"/>
        <end position="213"/>
    </location>
</feature>
<feature type="transmembrane region" description="Helical" evidence="16">
    <location>
        <begin position="157"/>
        <end position="179"/>
    </location>
</feature>
<comment type="similarity">
    <text evidence="5 16 17">Belongs to the CDS family.</text>
</comment>
<dbReference type="PANTHER" id="PTHR13773">
    <property type="entry name" value="PHOSPHATIDATE CYTIDYLYLTRANSFERASE"/>
    <property type="match status" value="1"/>
</dbReference>
<dbReference type="UniPathway" id="UPA00557">
    <property type="reaction ID" value="UER00614"/>
</dbReference>
<evidence type="ECO:0000256" key="18">
    <source>
        <dbReference type="SAM" id="MobiDB-lite"/>
    </source>
</evidence>
<dbReference type="PROSITE" id="PS01315">
    <property type="entry name" value="CDS"/>
    <property type="match status" value="1"/>
</dbReference>
<feature type="transmembrane region" description="Helical" evidence="16">
    <location>
        <begin position="362"/>
        <end position="384"/>
    </location>
</feature>
<feature type="transmembrane region" description="Helical" evidence="16">
    <location>
        <begin position="250"/>
        <end position="271"/>
    </location>
</feature>
<dbReference type="Proteomes" id="UP000681722">
    <property type="component" value="Unassembled WGS sequence"/>
</dbReference>
<dbReference type="EC" id="2.7.7.41" evidence="6 16"/>
<feature type="region of interest" description="Disordered" evidence="18">
    <location>
        <begin position="1"/>
        <end position="62"/>
    </location>
</feature>
<evidence type="ECO:0000256" key="7">
    <source>
        <dbReference type="ARBA" id="ARBA00022516"/>
    </source>
</evidence>
<keyword evidence="13 16" id="KW-0472">Membrane</keyword>
<dbReference type="PIRSF" id="PIRSF018269">
    <property type="entry name" value="PC_trans_euk"/>
    <property type="match status" value="1"/>
</dbReference>
<keyword evidence="23" id="KW-1185">Reference proteome</keyword>
<keyword evidence="8 16" id="KW-0808">Transferase</keyword>
<dbReference type="InterPro" id="IPR000374">
    <property type="entry name" value="PC_trans"/>
</dbReference>
<evidence type="ECO:0000313" key="23">
    <source>
        <dbReference type="Proteomes" id="UP000663829"/>
    </source>
</evidence>
<evidence type="ECO:0000256" key="9">
    <source>
        <dbReference type="ARBA" id="ARBA00022692"/>
    </source>
</evidence>
<comment type="caution">
    <text evidence="20">The sequence shown here is derived from an EMBL/GenBank/DDBJ whole genome shotgun (WGS) entry which is preliminary data.</text>
</comment>
<evidence type="ECO:0000313" key="20">
    <source>
        <dbReference type="EMBL" id="CAF1045372.1"/>
    </source>
</evidence>
<evidence type="ECO:0000256" key="8">
    <source>
        <dbReference type="ARBA" id="ARBA00022679"/>
    </source>
</evidence>
<keyword evidence="15 16" id="KW-1208">Phospholipid metabolism</keyword>
<evidence type="ECO:0000256" key="14">
    <source>
        <dbReference type="ARBA" id="ARBA00023209"/>
    </source>
</evidence>
<dbReference type="EMBL" id="CAJOBC010004116">
    <property type="protein sequence ID" value="CAF3815299.1"/>
    <property type="molecule type" value="Genomic_DNA"/>
</dbReference>
<name>A0A814K182_9BILA</name>
<dbReference type="Proteomes" id="UP000677228">
    <property type="component" value="Unassembled WGS sequence"/>
</dbReference>
<evidence type="ECO:0000256" key="15">
    <source>
        <dbReference type="ARBA" id="ARBA00023264"/>
    </source>
</evidence>
<dbReference type="Proteomes" id="UP000682733">
    <property type="component" value="Unassembled WGS sequence"/>
</dbReference>
<protein>
    <recommendedName>
        <fullName evidence="6 16">Phosphatidate cytidylyltransferase</fullName>
        <ecNumber evidence="6 16">2.7.7.41</ecNumber>
    </recommendedName>
</protein>
<dbReference type="AlphaFoldDB" id="A0A814K182"/>
<proteinExistence type="inferred from homology"/>
<dbReference type="GO" id="GO:0004605">
    <property type="term" value="F:phosphatidate cytidylyltransferase activity"/>
    <property type="evidence" value="ECO:0007669"/>
    <property type="project" value="UniProtKB-UniRule"/>
</dbReference>
<evidence type="ECO:0000256" key="13">
    <source>
        <dbReference type="ARBA" id="ARBA00023136"/>
    </source>
</evidence>
<feature type="compositionally biased region" description="Basic and acidic residues" evidence="18">
    <location>
        <begin position="1"/>
        <end position="11"/>
    </location>
</feature>
<evidence type="ECO:0000256" key="16">
    <source>
        <dbReference type="PIRNR" id="PIRNR018269"/>
    </source>
</evidence>
<evidence type="ECO:0000313" key="22">
    <source>
        <dbReference type="EMBL" id="CAF3815299.1"/>
    </source>
</evidence>
<dbReference type="PANTHER" id="PTHR13773:SF8">
    <property type="entry name" value="PHOSPHATIDATE CYTIDYLYLTRANSFERASE, PHOTORECEPTOR-SPECIFIC"/>
    <property type="match status" value="1"/>
</dbReference>
<keyword evidence="7 16" id="KW-0444">Lipid biosynthesis</keyword>
<dbReference type="Pfam" id="PF01148">
    <property type="entry name" value="CTP_transf_1"/>
    <property type="match status" value="1"/>
</dbReference>
<evidence type="ECO:0000313" key="21">
    <source>
        <dbReference type="EMBL" id="CAF3531844.1"/>
    </source>
</evidence>
<feature type="transmembrane region" description="Helical" evidence="16">
    <location>
        <begin position="292"/>
        <end position="315"/>
    </location>
</feature>
<evidence type="ECO:0000256" key="4">
    <source>
        <dbReference type="ARBA" id="ARBA00005189"/>
    </source>
</evidence>
<reference evidence="20" key="1">
    <citation type="submission" date="2021-02" db="EMBL/GenBank/DDBJ databases">
        <authorList>
            <person name="Nowell W R."/>
        </authorList>
    </citation>
    <scope>NUCLEOTIDE SEQUENCE</scope>
</reference>
<dbReference type="EMBL" id="CAJOBA010000436">
    <property type="protein sequence ID" value="CAF3531844.1"/>
    <property type="molecule type" value="Genomic_DNA"/>
</dbReference>
<dbReference type="EMBL" id="CAJNOQ010004116">
    <property type="protein sequence ID" value="CAF1045372.1"/>
    <property type="molecule type" value="Genomic_DNA"/>
</dbReference>
<evidence type="ECO:0000313" key="19">
    <source>
        <dbReference type="EMBL" id="CAF0752974.1"/>
    </source>
</evidence>
<keyword evidence="9 16" id="KW-0812">Transmembrane</keyword>
<organism evidence="20 23">
    <name type="scientific">Didymodactylos carnosus</name>
    <dbReference type="NCBI Taxonomy" id="1234261"/>
    <lineage>
        <taxon>Eukaryota</taxon>
        <taxon>Metazoa</taxon>
        <taxon>Spiralia</taxon>
        <taxon>Gnathifera</taxon>
        <taxon>Rotifera</taxon>
        <taxon>Eurotatoria</taxon>
        <taxon>Bdelloidea</taxon>
        <taxon>Philodinida</taxon>
        <taxon>Philodinidae</taxon>
        <taxon>Didymodactylos</taxon>
    </lineage>
</organism>
<keyword evidence="11 16" id="KW-1133">Transmembrane helix</keyword>
<comment type="pathway">
    <text evidence="3 16 17">Phospholipid metabolism; CDP-diacylglycerol biosynthesis; CDP-diacylglycerol from sn-glycerol 3-phosphate: step 3/3.</text>
</comment>
<evidence type="ECO:0000256" key="10">
    <source>
        <dbReference type="ARBA" id="ARBA00022695"/>
    </source>
</evidence>
<evidence type="ECO:0000256" key="1">
    <source>
        <dbReference type="ARBA" id="ARBA00001698"/>
    </source>
</evidence>
<evidence type="ECO:0000256" key="3">
    <source>
        <dbReference type="ARBA" id="ARBA00005119"/>
    </source>
</evidence>
<dbReference type="InterPro" id="IPR016720">
    <property type="entry name" value="PC_Trfase_euk"/>
</dbReference>
<dbReference type="EMBL" id="CAJNOK010000436">
    <property type="protein sequence ID" value="CAF0752974.1"/>
    <property type="molecule type" value="Genomic_DNA"/>
</dbReference>
<dbReference type="Proteomes" id="UP000663829">
    <property type="component" value="Unassembled WGS sequence"/>
</dbReference>
<dbReference type="OrthoDB" id="10260889at2759"/>
<keyword evidence="14 16" id="KW-0594">Phospholipid biosynthesis</keyword>
<feature type="transmembrane region" description="Helical" evidence="16">
    <location>
        <begin position="225"/>
        <end position="244"/>
    </location>
</feature>